<dbReference type="InterPro" id="IPR051534">
    <property type="entry name" value="CBASS_pafABC_assoc_protein"/>
</dbReference>
<dbReference type="PIRSF" id="PIRSF016838">
    <property type="entry name" value="PafC"/>
    <property type="match status" value="1"/>
</dbReference>
<dbReference type="Proteomes" id="UP000573729">
    <property type="component" value="Unassembled WGS sequence"/>
</dbReference>
<dbReference type="PANTHER" id="PTHR34580">
    <property type="match status" value="1"/>
</dbReference>
<evidence type="ECO:0000313" key="3">
    <source>
        <dbReference type="EMBL" id="MBB4667507.1"/>
    </source>
</evidence>
<dbReference type="AlphaFoldDB" id="A0A7W7FIW2"/>
<comment type="caution">
    <text evidence="3">The sequence shown here is derived from an EMBL/GenBank/DDBJ whole genome shotgun (WGS) entry which is preliminary data.</text>
</comment>
<reference evidence="3 4" key="1">
    <citation type="submission" date="2020-08" db="EMBL/GenBank/DDBJ databases">
        <title>Sequencing the genomes of 1000 actinobacteria strains.</title>
        <authorList>
            <person name="Klenk H.-P."/>
        </authorList>
    </citation>
    <scope>NUCLEOTIDE SEQUENCE [LARGE SCALE GENOMIC DNA]</scope>
    <source>
        <strain evidence="3 4">DSM 24947</strain>
    </source>
</reference>
<dbReference type="InterPro" id="IPR026881">
    <property type="entry name" value="WYL_dom"/>
</dbReference>
<dbReference type="GO" id="GO:0000502">
    <property type="term" value="C:proteasome complex"/>
    <property type="evidence" value="ECO:0007669"/>
    <property type="project" value="UniProtKB-KW"/>
</dbReference>
<feature type="domain" description="WYL" evidence="1">
    <location>
        <begin position="153"/>
        <end position="218"/>
    </location>
</feature>
<dbReference type="PROSITE" id="PS52050">
    <property type="entry name" value="WYL"/>
    <property type="match status" value="1"/>
</dbReference>
<dbReference type="PANTHER" id="PTHR34580:SF1">
    <property type="entry name" value="PROTEIN PAFC"/>
    <property type="match status" value="1"/>
</dbReference>
<dbReference type="InterPro" id="IPR043839">
    <property type="entry name" value="PafC_HTH"/>
</dbReference>
<name>A0A7W7FIW2_9MICO</name>
<dbReference type="InterPro" id="IPR028349">
    <property type="entry name" value="PafC-like"/>
</dbReference>
<dbReference type="RefSeq" id="WP_184218041.1">
    <property type="nucleotide sequence ID" value="NZ_JACHMD010000001.1"/>
</dbReference>
<protein>
    <submittedName>
        <fullName evidence="3">Proteasome accessory factor C</fullName>
    </submittedName>
</protein>
<organism evidence="3 4">
    <name type="scientific">Microbacterium marinum</name>
    <dbReference type="NCBI Taxonomy" id="421115"/>
    <lineage>
        <taxon>Bacteria</taxon>
        <taxon>Bacillati</taxon>
        <taxon>Actinomycetota</taxon>
        <taxon>Actinomycetes</taxon>
        <taxon>Micrococcales</taxon>
        <taxon>Microbacteriaceae</taxon>
        <taxon>Microbacterium</taxon>
    </lineage>
</organism>
<sequence length="319" mass="33732">MSARPLLATDRASLMLQLVPYLISRGEVSVADAAEDFEVTPEQMRAMVEKLTVIGLPGDGGFWQMANDLFDIDWDLLDEQDHISLTNAVGLERTPRLTAREAAALLAGLQLAASLPGVGDSGVVQGLLAKLARGASSAPADVIVAPSAVDEVRTTVSDAIRAGVAVSFTYQAPDAAPTTRTVDPVKVHIADGQWYLQGWCHLREAIRTFHLDRVSSVTLTDIPIAHAGEPVPGLFASAESDAVVEVRCRADILPLLGDYLDRASVAGSGEYRSAALRVADERSIKRVAARLGGDVEITAPAAARASAASWAEAGLAQYR</sequence>
<dbReference type="Pfam" id="PF19187">
    <property type="entry name" value="HTH_PafC"/>
    <property type="match status" value="1"/>
</dbReference>
<keyword evidence="4" id="KW-1185">Reference proteome</keyword>
<evidence type="ECO:0000259" key="1">
    <source>
        <dbReference type="Pfam" id="PF13280"/>
    </source>
</evidence>
<keyword evidence="3" id="KW-0647">Proteasome</keyword>
<gene>
    <name evidence="3" type="ORF">BKA24_002216</name>
</gene>
<proteinExistence type="predicted"/>
<dbReference type="EMBL" id="JACHMD010000001">
    <property type="protein sequence ID" value="MBB4667507.1"/>
    <property type="molecule type" value="Genomic_DNA"/>
</dbReference>
<feature type="domain" description="PafC HTH" evidence="2">
    <location>
        <begin position="13"/>
        <end position="132"/>
    </location>
</feature>
<evidence type="ECO:0000313" key="4">
    <source>
        <dbReference type="Proteomes" id="UP000573729"/>
    </source>
</evidence>
<dbReference type="Pfam" id="PF13280">
    <property type="entry name" value="WYL"/>
    <property type="match status" value="1"/>
</dbReference>
<evidence type="ECO:0000259" key="2">
    <source>
        <dbReference type="Pfam" id="PF19187"/>
    </source>
</evidence>
<accession>A0A7W7FIW2</accession>